<dbReference type="CDD" id="cd16339">
    <property type="entry name" value="CpcS"/>
    <property type="match status" value="1"/>
</dbReference>
<organism evidence="4 5">
    <name type="scientific">Spirulina subsalsa FACHB-351</name>
    <dbReference type="NCBI Taxonomy" id="234711"/>
    <lineage>
        <taxon>Bacteria</taxon>
        <taxon>Bacillati</taxon>
        <taxon>Cyanobacteriota</taxon>
        <taxon>Cyanophyceae</taxon>
        <taxon>Spirulinales</taxon>
        <taxon>Spirulinaceae</taxon>
        <taxon>Spirulina</taxon>
    </lineage>
</organism>
<dbReference type="EC" id="4.-.-.-" evidence="3"/>
<evidence type="ECO:0000256" key="2">
    <source>
        <dbReference type="ARBA" id="ARBA00023239"/>
    </source>
</evidence>
<protein>
    <recommendedName>
        <fullName evidence="3">Chromophore lyase CpcS/CpeS</fullName>
        <ecNumber evidence="3">4.-.-.-</ecNumber>
    </recommendedName>
</protein>
<dbReference type="HAMAP" id="MF_01459">
    <property type="entry name" value="Chrphore_lyase_CpxS"/>
    <property type="match status" value="1"/>
</dbReference>
<keyword evidence="5" id="KW-1185">Reference proteome</keyword>
<dbReference type="InterPro" id="IPR018536">
    <property type="entry name" value="CpcS/CpeS"/>
</dbReference>
<reference evidence="4 5" key="1">
    <citation type="submission" date="2021-08" db="EMBL/GenBank/DDBJ databases">
        <title>Draft genome sequence of Spirulina subsalsa with high tolerance to salinity and hype-accumulation of phycocyanin.</title>
        <authorList>
            <person name="Pei H."/>
            <person name="Jiang L."/>
        </authorList>
    </citation>
    <scope>NUCLEOTIDE SEQUENCE [LARGE SCALE GENOMIC DNA]</scope>
    <source>
        <strain evidence="4 5">FACHB-351</strain>
    </source>
</reference>
<sequence>MDINEFLEQCAGKWFSQRTSYQLVGTEVDNSKSDLTVEILPPQDPTVASLSASEQITPEQILGGLKMSWDNSVDWGKPKQVGFSLMVMVPDSNNQAEGQLIRSAPPQPTHHGRYILADDTLTLIIEEDSTYAEERIWFASPNLRLRTSLVRQGETFVQTGFYSEIRRMTQNSDQ</sequence>
<evidence type="ECO:0000256" key="1">
    <source>
        <dbReference type="ARBA" id="ARBA00010681"/>
    </source>
</evidence>
<accession>A0ABT3L3Y3</accession>
<evidence type="ECO:0000256" key="3">
    <source>
        <dbReference type="HAMAP-Rule" id="MF_01459"/>
    </source>
</evidence>
<evidence type="ECO:0000313" key="5">
    <source>
        <dbReference type="Proteomes" id="UP001526426"/>
    </source>
</evidence>
<dbReference type="InterPro" id="IPR012674">
    <property type="entry name" value="Calycin"/>
</dbReference>
<proteinExistence type="inferred from homology"/>
<gene>
    <name evidence="3" type="primary">cpcS</name>
    <name evidence="4" type="ORF">K4A83_08040</name>
</gene>
<dbReference type="Gene3D" id="2.40.128.20">
    <property type="match status" value="1"/>
</dbReference>
<dbReference type="Proteomes" id="UP001526426">
    <property type="component" value="Unassembled WGS sequence"/>
</dbReference>
<dbReference type="GO" id="GO:0016829">
    <property type="term" value="F:lyase activity"/>
    <property type="evidence" value="ECO:0007669"/>
    <property type="project" value="UniProtKB-KW"/>
</dbReference>
<comment type="similarity">
    <text evidence="1 3">Belongs to the CpcS/CpeS biliprotein lyase family.</text>
</comment>
<comment type="function">
    <text evidence="3">Covalently attaches a chromophore to Cys residue(s) of phycobiliproteins.</text>
</comment>
<name>A0ABT3L3Y3_9CYAN</name>
<dbReference type="Pfam" id="PF09367">
    <property type="entry name" value="CpeS"/>
    <property type="match status" value="1"/>
</dbReference>
<keyword evidence="2 3" id="KW-0456">Lyase</keyword>
<evidence type="ECO:0000313" key="4">
    <source>
        <dbReference type="EMBL" id="MCW6036221.1"/>
    </source>
</evidence>
<dbReference type="EMBL" id="JAIHOM010000031">
    <property type="protein sequence ID" value="MCW6036221.1"/>
    <property type="molecule type" value="Genomic_DNA"/>
</dbReference>
<comment type="caution">
    <text evidence="4">The sequence shown here is derived from an EMBL/GenBank/DDBJ whole genome shotgun (WGS) entry which is preliminary data.</text>
</comment>
<dbReference type="RefSeq" id="WP_265263965.1">
    <property type="nucleotide sequence ID" value="NZ_JAIHOM010000031.1"/>
</dbReference>